<sequence>MQCLLLALLFLLPSVVVSSMDTNRALHTKDEPPLPDIHGLSKEMFRQELQKLDPDTTVKPKTLEARRVLAYVKDDDDLKSFVFEALEKAKNRELTEKEAALEVDKWLYCLPNDKRNMMETRYPSLKEKSKLSVHSSCKLCFHIRSHD</sequence>
<dbReference type="AlphaFoldDB" id="A0A0N4X7V1"/>
<dbReference type="EMBL" id="UZAF01022217">
    <property type="protein sequence ID" value="VDO83874.1"/>
    <property type="molecule type" value="Genomic_DNA"/>
</dbReference>
<evidence type="ECO:0000313" key="4">
    <source>
        <dbReference type="WBParaSite" id="HPLM_0002044301-mRNA-1"/>
    </source>
</evidence>
<feature type="signal peptide" evidence="1">
    <location>
        <begin position="1"/>
        <end position="18"/>
    </location>
</feature>
<reference evidence="4" key="1">
    <citation type="submission" date="2017-02" db="UniProtKB">
        <authorList>
            <consortium name="WormBaseParasite"/>
        </authorList>
    </citation>
    <scope>IDENTIFICATION</scope>
</reference>
<accession>A0A0N4X7V1</accession>
<dbReference type="Proteomes" id="UP000268014">
    <property type="component" value="Unassembled WGS sequence"/>
</dbReference>
<keyword evidence="1" id="KW-0732">Signal</keyword>
<organism evidence="4">
    <name type="scientific">Haemonchus placei</name>
    <name type="common">Barber's pole worm</name>
    <dbReference type="NCBI Taxonomy" id="6290"/>
    <lineage>
        <taxon>Eukaryota</taxon>
        <taxon>Metazoa</taxon>
        <taxon>Ecdysozoa</taxon>
        <taxon>Nematoda</taxon>
        <taxon>Chromadorea</taxon>
        <taxon>Rhabditida</taxon>
        <taxon>Rhabditina</taxon>
        <taxon>Rhabditomorpha</taxon>
        <taxon>Strongyloidea</taxon>
        <taxon>Trichostrongylidae</taxon>
        <taxon>Haemonchus</taxon>
    </lineage>
</organism>
<evidence type="ECO:0000256" key="1">
    <source>
        <dbReference type="SAM" id="SignalP"/>
    </source>
</evidence>
<protein>
    <submittedName>
        <fullName evidence="4">RxLR effector protein</fullName>
    </submittedName>
</protein>
<proteinExistence type="predicted"/>
<gene>
    <name evidence="2" type="ORF">HPLM_LOCUS20435</name>
</gene>
<dbReference type="WBParaSite" id="HPLM_0002044301-mRNA-1">
    <property type="protein sequence ID" value="HPLM_0002044301-mRNA-1"/>
    <property type="gene ID" value="HPLM_0002044301"/>
</dbReference>
<feature type="chain" id="PRO_5043124541" evidence="1">
    <location>
        <begin position="19"/>
        <end position="147"/>
    </location>
</feature>
<name>A0A0N4X7V1_HAEPC</name>
<evidence type="ECO:0000313" key="3">
    <source>
        <dbReference type="Proteomes" id="UP000268014"/>
    </source>
</evidence>
<keyword evidence="3" id="KW-1185">Reference proteome</keyword>
<evidence type="ECO:0000313" key="2">
    <source>
        <dbReference type="EMBL" id="VDO83874.1"/>
    </source>
</evidence>
<reference evidence="2 3" key="2">
    <citation type="submission" date="2018-11" db="EMBL/GenBank/DDBJ databases">
        <authorList>
            <consortium name="Pathogen Informatics"/>
        </authorList>
    </citation>
    <scope>NUCLEOTIDE SEQUENCE [LARGE SCALE GENOMIC DNA]</scope>
    <source>
        <strain evidence="2 3">MHpl1</strain>
    </source>
</reference>